<dbReference type="SUPFAM" id="SSF56935">
    <property type="entry name" value="Porins"/>
    <property type="match status" value="1"/>
</dbReference>
<evidence type="ECO:0000256" key="10">
    <source>
        <dbReference type="SAM" id="SignalP"/>
    </source>
</evidence>
<keyword evidence="2 8" id="KW-0813">Transport</keyword>
<dbReference type="EMBL" id="RCZC01000006">
    <property type="protein sequence ID" value="TPG49656.1"/>
    <property type="molecule type" value="Genomic_DNA"/>
</dbReference>
<dbReference type="Proteomes" id="UP000319931">
    <property type="component" value="Unassembled WGS sequence"/>
</dbReference>
<comment type="subcellular location">
    <subcellularLocation>
        <location evidence="1 8">Cell outer membrane</location>
        <topology evidence="1 8">Multi-pass membrane protein</topology>
    </subcellularLocation>
</comment>
<dbReference type="InterPro" id="IPR037066">
    <property type="entry name" value="Plug_dom_sf"/>
</dbReference>
<evidence type="ECO:0000259" key="12">
    <source>
        <dbReference type="Pfam" id="PF07715"/>
    </source>
</evidence>
<dbReference type="GO" id="GO:0009279">
    <property type="term" value="C:cell outer membrane"/>
    <property type="evidence" value="ECO:0007669"/>
    <property type="project" value="UniProtKB-SubCell"/>
</dbReference>
<dbReference type="PROSITE" id="PS52016">
    <property type="entry name" value="TONB_DEPENDENT_REC_3"/>
    <property type="match status" value="1"/>
</dbReference>
<dbReference type="Pfam" id="PF00593">
    <property type="entry name" value="TonB_dep_Rec_b-barrel"/>
    <property type="match status" value="1"/>
</dbReference>
<keyword evidence="5 9" id="KW-0798">TonB box</keyword>
<organism evidence="13 14">
    <name type="scientific">Sphingomonas glacialis</name>
    <dbReference type="NCBI Taxonomy" id="658225"/>
    <lineage>
        <taxon>Bacteria</taxon>
        <taxon>Pseudomonadati</taxon>
        <taxon>Pseudomonadota</taxon>
        <taxon>Alphaproteobacteria</taxon>
        <taxon>Sphingomonadales</taxon>
        <taxon>Sphingomonadaceae</taxon>
        <taxon>Sphingomonas</taxon>
    </lineage>
</organism>
<keyword evidence="10" id="KW-0732">Signal</keyword>
<evidence type="ECO:0000256" key="5">
    <source>
        <dbReference type="ARBA" id="ARBA00023077"/>
    </source>
</evidence>
<feature type="domain" description="TonB-dependent receptor-like beta-barrel" evidence="11">
    <location>
        <begin position="527"/>
        <end position="966"/>
    </location>
</feature>
<dbReference type="Pfam" id="PF07715">
    <property type="entry name" value="Plug"/>
    <property type="match status" value="1"/>
</dbReference>
<keyword evidence="7 8" id="KW-0998">Cell outer membrane</keyword>
<keyword evidence="3 8" id="KW-1134">Transmembrane beta strand</keyword>
<dbReference type="RefSeq" id="WP_140851548.1">
    <property type="nucleotide sequence ID" value="NZ_RCZC01000006.1"/>
</dbReference>
<proteinExistence type="inferred from homology"/>
<evidence type="ECO:0000256" key="9">
    <source>
        <dbReference type="RuleBase" id="RU003357"/>
    </source>
</evidence>
<reference evidence="13 14" key="1">
    <citation type="journal article" date="2019" name="Environ. Microbiol.">
        <title>Species interactions and distinct microbial communities in high Arctic permafrost affected cryosols are associated with the CH4 and CO2 gas fluxes.</title>
        <authorList>
            <person name="Altshuler I."/>
            <person name="Hamel J."/>
            <person name="Turney S."/>
            <person name="Magnuson E."/>
            <person name="Levesque R."/>
            <person name="Greer C."/>
            <person name="Whyte L.G."/>
        </authorList>
    </citation>
    <scope>NUCLEOTIDE SEQUENCE [LARGE SCALE GENOMIC DNA]</scope>
    <source>
        <strain evidence="13 14">E6.1</strain>
    </source>
</reference>
<evidence type="ECO:0000259" key="11">
    <source>
        <dbReference type="Pfam" id="PF00593"/>
    </source>
</evidence>
<sequence length="1015" mass="106328">MPRSRHVTSCAFFALSVGLAWPAAAQIGATPPPSPRPSGPVEELTGPDIVVTGSLIRGTPEDAAIPVDVISSEELSKQGTPSAVDLLKNLPTSSGVIGDANQFDSRSQGNEGVASVNLRGLGPQRTLVLLNGKRLVPIGGGIPIVDINLIPSGAIGRVEVLKDGAAATYGSDAIAGVVNFITRTDQKGFLASGDYRYIRGSTGDYTANLSFGHNGGALHFLASVGYQHRSELRTTDRDFTIQPYANNPQGGYTGGGNPGNFGFAGSANFVRDLGCEALGGFRSQAGSTTDRCFNNYGQFGNLVEPEDRIQAYVETSIQLTDTLKFSASALYGNSSTRITTSPTYLPTLPPSVNAASGGAGLFVIPTYAPALRDYCSLYGAASGCITAGGVPLAPAIAFPVLFRPALLGGNPLFRGRNGDDRGSAYSKRVSDEMRFTADLSYDVTPDLNLTGSFTYSEYYRESEGTDTFGDLLQNALAGFGGANCAYATPQSRAGLSSAQLAALAGTNGCTFFNPFSTAVAANGVSGTANPNYAGTRNPAGYNLTPGAGLINDLATFDNFFRTTNTRYDTRLLVGDLVLSGKTGLRLPGGDLSFAVGTQYRKNDYSVLYNNDSNIAVNPCPGSPLNPAATCTQQTGALGFLGTNANLKTSNDIKAVFAELQLPVFDRLNVQLAARYEDYGGRVGSTFNPQGRIRLQVTDWLALRGGAGTTFRGPPAQQLSGNLTALQIIGTSFRAVDINGNPNLSPEKATTYSAGLLLHSGGFSASLDYYRYKLKGPIEGEPIQGMVTALFGASGTANCGNPTFAALQARFTFTGSGCGIANVQRLRTQNINSANVTTSGLDLQAAYRFGLGAANLEFGGNGTYVIEYKTRDITVEGVVVQPAFDGVGLLNYQTTAYPIPQIKGTAYVQGAVGGHSLRVQYNYIDGYTDQRGAAIFGANTGALAGASVTAGKTIKPFTTFDATYRLVLRGTGSAITLSALNIFDKAPPFARLDQNYDPFTASPLGFTAKVGISQKF</sequence>
<evidence type="ECO:0000256" key="7">
    <source>
        <dbReference type="ARBA" id="ARBA00023237"/>
    </source>
</evidence>
<comment type="caution">
    <text evidence="13">The sequence shown here is derived from an EMBL/GenBank/DDBJ whole genome shotgun (WGS) entry which is preliminary data.</text>
</comment>
<dbReference type="PANTHER" id="PTHR47234:SF2">
    <property type="entry name" value="TONB-DEPENDENT RECEPTOR"/>
    <property type="match status" value="1"/>
</dbReference>
<dbReference type="InterPro" id="IPR012910">
    <property type="entry name" value="Plug_dom"/>
</dbReference>
<keyword evidence="4 8" id="KW-0812">Transmembrane</keyword>
<dbReference type="OrthoDB" id="7051241at2"/>
<keyword evidence="6 8" id="KW-0472">Membrane</keyword>
<name>A0A502FKF2_9SPHN</name>
<accession>A0A502FKF2</accession>
<evidence type="ECO:0000313" key="13">
    <source>
        <dbReference type="EMBL" id="TPG49656.1"/>
    </source>
</evidence>
<evidence type="ECO:0000313" key="14">
    <source>
        <dbReference type="Proteomes" id="UP000319931"/>
    </source>
</evidence>
<evidence type="ECO:0000256" key="1">
    <source>
        <dbReference type="ARBA" id="ARBA00004571"/>
    </source>
</evidence>
<feature type="chain" id="PRO_5021194858" evidence="10">
    <location>
        <begin position="26"/>
        <end position="1015"/>
    </location>
</feature>
<dbReference type="PANTHER" id="PTHR47234">
    <property type="match status" value="1"/>
</dbReference>
<feature type="signal peptide" evidence="10">
    <location>
        <begin position="1"/>
        <end position="25"/>
    </location>
</feature>
<keyword evidence="13" id="KW-0675">Receptor</keyword>
<keyword evidence="14" id="KW-1185">Reference proteome</keyword>
<evidence type="ECO:0000256" key="4">
    <source>
        <dbReference type="ARBA" id="ARBA00022692"/>
    </source>
</evidence>
<evidence type="ECO:0000256" key="6">
    <source>
        <dbReference type="ARBA" id="ARBA00023136"/>
    </source>
</evidence>
<dbReference type="Gene3D" id="2.40.170.20">
    <property type="entry name" value="TonB-dependent receptor, beta-barrel domain"/>
    <property type="match status" value="1"/>
</dbReference>
<evidence type="ECO:0000256" key="8">
    <source>
        <dbReference type="PROSITE-ProRule" id="PRU01360"/>
    </source>
</evidence>
<dbReference type="AlphaFoldDB" id="A0A502FKF2"/>
<evidence type="ECO:0000256" key="2">
    <source>
        <dbReference type="ARBA" id="ARBA00022448"/>
    </source>
</evidence>
<dbReference type="InterPro" id="IPR036942">
    <property type="entry name" value="Beta-barrel_TonB_sf"/>
</dbReference>
<evidence type="ECO:0000256" key="3">
    <source>
        <dbReference type="ARBA" id="ARBA00022452"/>
    </source>
</evidence>
<dbReference type="InterPro" id="IPR039426">
    <property type="entry name" value="TonB-dep_rcpt-like"/>
</dbReference>
<dbReference type="Gene3D" id="2.170.130.10">
    <property type="entry name" value="TonB-dependent receptor, plug domain"/>
    <property type="match status" value="1"/>
</dbReference>
<gene>
    <name evidence="13" type="ORF">EAH76_17325</name>
</gene>
<protein>
    <submittedName>
        <fullName evidence="13">TonB-dependent receptor</fullName>
    </submittedName>
</protein>
<feature type="domain" description="TonB-dependent receptor plug" evidence="12">
    <location>
        <begin position="61"/>
        <end position="177"/>
    </location>
</feature>
<dbReference type="InterPro" id="IPR000531">
    <property type="entry name" value="Beta-barrel_TonB"/>
</dbReference>
<comment type="similarity">
    <text evidence="8 9">Belongs to the TonB-dependent receptor family.</text>
</comment>